<dbReference type="GO" id="GO:0003723">
    <property type="term" value="F:RNA binding"/>
    <property type="evidence" value="ECO:0007669"/>
    <property type="project" value="UniProtKB-KW"/>
</dbReference>
<evidence type="ECO:0000313" key="4">
    <source>
        <dbReference type="Proteomes" id="UP000229756"/>
    </source>
</evidence>
<evidence type="ECO:0000256" key="1">
    <source>
        <dbReference type="ARBA" id="ARBA00022884"/>
    </source>
</evidence>
<dbReference type="GO" id="GO:0008168">
    <property type="term" value="F:methyltransferase activity"/>
    <property type="evidence" value="ECO:0007669"/>
    <property type="project" value="UniProtKB-KW"/>
</dbReference>
<dbReference type="InterPro" id="IPR047048">
    <property type="entry name" value="TlyA"/>
</dbReference>
<dbReference type="InterPro" id="IPR002877">
    <property type="entry name" value="RNA_MeTrfase_FtsJ_dom"/>
</dbReference>
<dbReference type="AlphaFoldDB" id="A0A2M8EL28"/>
<sequence length="187" mass="20925">MAELMGTFVSRAGDKLDFALTNFNIDVSDLICADLGCSTGGFVDCLLKRNAKKVYAIDTAYGELNWGLRNDSHVVVMERTNALYVELTEKFDFICIDVGWTPQKMILAKAKLMLKERGNIISLIKPHYEADKSFLKQGKVLDEKLNEVLDKVKSDIKDTGLNFKSLVKSPIEGKKGKNKEFLALITL</sequence>
<accession>A0A2M8EL28</accession>
<dbReference type="Gene3D" id="3.40.50.150">
    <property type="entry name" value="Vaccinia Virus protein VP39"/>
    <property type="match status" value="1"/>
</dbReference>
<dbReference type="PANTHER" id="PTHR32319">
    <property type="entry name" value="BACTERIAL HEMOLYSIN-LIKE PROTEIN"/>
    <property type="match status" value="1"/>
</dbReference>
<dbReference type="Proteomes" id="UP000229756">
    <property type="component" value="Unassembled WGS sequence"/>
</dbReference>
<reference evidence="4" key="1">
    <citation type="submission" date="2017-09" db="EMBL/GenBank/DDBJ databases">
        <title>Depth-based differentiation of microbial function through sediment-hosted aquifers and enrichment of novel symbionts in the deep terrestrial subsurface.</title>
        <authorList>
            <person name="Probst A.J."/>
            <person name="Ladd B."/>
            <person name="Jarett J.K."/>
            <person name="Geller-Mcgrath D.E."/>
            <person name="Sieber C.M.K."/>
            <person name="Emerson J.B."/>
            <person name="Anantharaman K."/>
            <person name="Thomas B.C."/>
            <person name="Malmstrom R."/>
            <person name="Stieglmeier M."/>
            <person name="Klingl A."/>
            <person name="Woyke T."/>
            <person name="Ryan C.M."/>
            <person name="Banfield J.F."/>
        </authorList>
    </citation>
    <scope>NUCLEOTIDE SEQUENCE [LARGE SCALE GENOMIC DNA]</scope>
</reference>
<dbReference type="InterPro" id="IPR029063">
    <property type="entry name" value="SAM-dependent_MTases_sf"/>
</dbReference>
<keyword evidence="3" id="KW-0808">Transferase</keyword>
<dbReference type="EMBL" id="PFSJ01000025">
    <property type="protein sequence ID" value="PJC23441.1"/>
    <property type="molecule type" value="Genomic_DNA"/>
</dbReference>
<dbReference type="GO" id="GO:0032259">
    <property type="term" value="P:methylation"/>
    <property type="evidence" value="ECO:0007669"/>
    <property type="project" value="UniProtKB-KW"/>
</dbReference>
<feature type="domain" description="Ribosomal RNA methyltransferase FtsJ" evidence="2">
    <location>
        <begin position="8"/>
        <end position="183"/>
    </location>
</feature>
<proteinExistence type="predicted"/>
<gene>
    <name evidence="3" type="ORF">CO058_03340</name>
</gene>
<dbReference type="PANTHER" id="PTHR32319:SF0">
    <property type="entry name" value="BACTERIAL HEMOLYSIN-LIKE PROTEIN"/>
    <property type="match status" value="1"/>
</dbReference>
<dbReference type="SUPFAM" id="SSF53335">
    <property type="entry name" value="S-adenosyl-L-methionine-dependent methyltransferases"/>
    <property type="match status" value="1"/>
</dbReference>
<keyword evidence="3" id="KW-0489">Methyltransferase</keyword>
<keyword evidence="1" id="KW-0694">RNA-binding</keyword>
<protein>
    <submittedName>
        <fullName evidence="3">TlyA family rRNA (Cytidine-2'-O)-methyltransferase</fullName>
    </submittedName>
</protein>
<name>A0A2M8EL28_UNCKA</name>
<dbReference type="Pfam" id="PF01728">
    <property type="entry name" value="FtsJ"/>
    <property type="match status" value="1"/>
</dbReference>
<comment type="caution">
    <text evidence="3">The sequence shown here is derived from an EMBL/GenBank/DDBJ whole genome shotgun (WGS) entry which is preliminary data.</text>
</comment>
<evidence type="ECO:0000313" key="3">
    <source>
        <dbReference type="EMBL" id="PJC23441.1"/>
    </source>
</evidence>
<evidence type="ECO:0000259" key="2">
    <source>
        <dbReference type="Pfam" id="PF01728"/>
    </source>
</evidence>
<organism evidence="3 4">
    <name type="scientific">candidate division WWE3 bacterium CG_4_9_14_0_2_um_filter_35_11</name>
    <dbReference type="NCBI Taxonomy" id="1975077"/>
    <lineage>
        <taxon>Bacteria</taxon>
        <taxon>Katanobacteria</taxon>
    </lineage>
</organism>